<dbReference type="RefSeq" id="WP_256401093.1">
    <property type="nucleotide sequence ID" value="NZ_JANHJR010000003.1"/>
</dbReference>
<evidence type="ECO:0000259" key="1">
    <source>
        <dbReference type="Pfam" id="PF00582"/>
    </source>
</evidence>
<sequence>MSDSPDEQDRPSIGGSKGASKARTLYPIFQRESDTVLGIAGAIAASLDTQLLIGEVETGTDTASYETTRDVAETVLRAREHVAIDADVLGHSLTGPTPIEAIDTAATMFHVNIIVLGNDTSEQLEGLIAKRTGCDTVVVNGRFQRESVASILVPIAGGPHSGAAVNVASAVAAANDARLELVHILETTDSGAGREEAAELLETGAARVPESIDVDTRIIDEDDVTSEIIDESDHHDLTVIGAPRKGTLRRLIFGSKAAEIREQARNTVVMARKGSDPERSLFAGPLDR</sequence>
<dbReference type="EMBL" id="JBHUDO010000003">
    <property type="protein sequence ID" value="MFD1646834.1"/>
    <property type="molecule type" value="Genomic_DNA"/>
</dbReference>
<accession>A0ABD6DKH3</accession>
<dbReference type="SUPFAM" id="SSF52402">
    <property type="entry name" value="Adenine nucleotide alpha hydrolases-like"/>
    <property type="match status" value="1"/>
</dbReference>
<evidence type="ECO:0000313" key="3">
    <source>
        <dbReference type="Proteomes" id="UP001597034"/>
    </source>
</evidence>
<dbReference type="Proteomes" id="UP001597034">
    <property type="component" value="Unassembled WGS sequence"/>
</dbReference>
<dbReference type="AlphaFoldDB" id="A0ABD6DKH3"/>
<dbReference type="InterPro" id="IPR006016">
    <property type="entry name" value="UspA"/>
</dbReference>
<proteinExistence type="predicted"/>
<evidence type="ECO:0000313" key="2">
    <source>
        <dbReference type="EMBL" id="MFD1646834.1"/>
    </source>
</evidence>
<dbReference type="Gene3D" id="3.40.50.12370">
    <property type="match status" value="1"/>
</dbReference>
<gene>
    <name evidence="2" type="ORF">ACFSBL_14175</name>
</gene>
<reference evidence="2 3" key="1">
    <citation type="journal article" date="2019" name="Int. J. Syst. Evol. Microbiol.">
        <title>The Global Catalogue of Microorganisms (GCM) 10K type strain sequencing project: providing services to taxonomists for standard genome sequencing and annotation.</title>
        <authorList>
            <consortium name="The Broad Institute Genomics Platform"/>
            <consortium name="The Broad Institute Genome Sequencing Center for Infectious Disease"/>
            <person name="Wu L."/>
            <person name="Ma J."/>
        </authorList>
    </citation>
    <scope>NUCLEOTIDE SEQUENCE [LARGE SCALE GENOMIC DNA]</scope>
    <source>
        <strain evidence="2 3">CGMCC 1.10390</strain>
    </source>
</reference>
<feature type="domain" description="UspA" evidence="1">
    <location>
        <begin position="151"/>
        <end position="272"/>
    </location>
</feature>
<dbReference type="CDD" id="cd00293">
    <property type="entry name" value="USP-like"/>
    <property type="match status" value="1"/>
</dbReference>
<organism evidence="2 3">
    <name type="scientific">Haloarchaeobius litoreus</name>
    <dbReference type="NCBI Taxonomy" id="755306"/>
    <lineage>
        <taxon>Archaea</taxon>
        <taxon>Methanobacteriati</taxon>
        <taxon>Methanobacteriota</taxon>
        <taxon>Stenosarchaea group</taxon>
        <taxon>Halobacteria</taxon>
        <taxon>Halobacteriales</taxon>
        <taxon>Halorubellaceae</taxon>
        <taxon>Haloarchaeobius</taxon>
    </lineage>
</organism>
<keyword evidence="3" id="KW-1185">Reference proteome</keyword>
<dbReference type="Pfam" id="PF00582">
    <property type="entry name" value="Usp"/>
    <property type="match status" value="1"/>
</dbReference>
<protein>
    <submittedName>
        <fullName evidence="2">Universal stress protein</fullName>
    </submittedName>
</protein>
<name>A0ABD6DKH3_9EURY</name>
<comment type="caution">
    <text evidence="2">The sequence shown here is derived from an EMBL/GenBank/DDBJ whole genome shotgun (WGS) entry which is preliminary data.</text>
</comment>